<name>A0A8S5LJZ7_9CAUD</name>
<proteinExistence type="predicted"/>
<dbReference type="EMBL" id="BK015864">
    <property type="protein sequence ID" value="DAD70396.1"/>
    <property type="molecule type" value="Genomic_DNA"/>
</dbReference>
<sequence length="75" mass="8450">MASMERMHKSAFCRRELTALLRAVDRDIEKAKYELCDNGEEYVHILYAATGGQTTVCVTADSLLALTRDVLKKLD</sequence>
<evidence type="ECO:0000313" key="1">
    <source>
        <dbReference type="EMBL" id="DAD70396.1"/>
    </source>
</evidence>
<reference evidence="1" key="1">
    <citation type="journal article" date="2021" name="Proc. Natl. Acad. Sci. U.S.A.">
        <title>A Catalog of Tens of Thousands of Viruses from Human Metagenomes Reveals Hidden Associations with Chronic Diseases.</title>
        <authorList>
            <person name="Tisza M.J."/>
            <person name="Buck C.B."/>
        </authorList>
    </citation>
    <scope>NUCLEOTIDE SEQUENCE</scope>
    <source>
        <strain evidence="1">CtomJ2</strain>
    </source>
</reference>
<accession>A0A8S5LJZ7</accession>
<protein>
    <submittedName>
        <fullName evidence="1">Uncharacterized protein</fullName>
    </submittedName>
</protein>
<organism evidence="1">
    <name type="scientific">Siphoviridae sp. ctomJ2</name>
    <dbReference type="NCBI Taxonomy" id="2827593"/>
    <lineage>
        <taxon>Viruses</taxon>
        <taxon>Duplodnaviria</taxon>
        <taxon>Heunggongvirae</taxon>
        <taxon>Uroviricota</taxon>
        <taxon>Caudoviricetes</taxon>
    </lineage>
</organism>